<dbReference type="Proteomes" id="UP000803884">
    <property type="component" value="Unassembled WGS sequence"/>
</dbReference>
<evidence type="ECO:0000313" key="3">
    <source>
        <dbReference type="EMBL" id="KAL1591081.1"/>
    </source>
</evidence>
<keyword evidence="4" id="KW-1185">Reference proteome</keyword>
<organism evidence="3 4">
    <name type="scientific">Cladosporium halotolerans</name>
    <dbReference type="NCBI Taxonomy" id="1052096"/>
    <lineage>
        <taxon>Eukaryota</taxon>
        <taxon>Fungi</taxon>
        <taxon>Dikarya</taxon>
        <taxon>Ascomycota</taxon>
        <taxon>Pezizomycotina</taxon>
        <taxon>Dothideomycetes</taxon>
        <taxon>Dothideomycetidae</taxon>
        <taxon>Cladosporiales</taxon>
        <taxon>Cladosporiaceae</taxon>
        <taxon>Cladosporium</taxon>
    </lineage>
</organism>
<name>A0AB34L8D8_9PEZI</name>
<dbReference type="GO" id="GO:0005634">
    <property type="term" value="C:nucleus"/>
    <property type="evidence" value="ECO:0007669"/>
    <property type="project" value="TreeGrafter"/>
</dbReference>
<dbReference type="RefSeq" id="XP_069234186.1">
    <property type="nucleotide sequence ID" value="XM_069369036.1"/>
</dbReference>
<evidence type="ECO:0000256" key="1">
    <source>
        <dbReference type="SAM" id="MobiDB-lite"/>
    </source>
</evidence>
<accession>A0AB34L8D8</accession>
<feature type="region of interest" description="Disordered" evidence="1">
    <location>
        <begin position="558"/>
        <end position="613"/>
    </location>
</feature>
<dbReference type="InterPro" id="IPR040151">
    <property type="entry name" value="Gfd2/YDR514C-like"/>
</dbReference>
<feature type="domain" description="Gfd2/YDR514C-like C-terminal" evidence="2">
    <location>
        <begin position="337"/>
        <end position="530"/>
    </location>
</feature>
<reference evidence="3 4" key="1">
    <citation type="journal article" date="2020" name="Microbiol. Resour. Announc.">
        <title>Draft Genome Sequence of a Cladosporium Species Isolated from the Mesophotic Ascidian Didemnum maculosum.</title>
        <authorList>
            <person name="Gioti A."/>
            <person name="Siaperas R."/>
            <person name="Nikolaivits E."/>
            <person name="Le Goff G."/>
            <person name="Ouazzani J."/>
            <person name="Kotoulas G."/>
            <person name="Topakas E."/>
        </authorList>
    </citation>
    <scope>NUCLEOTIDE SEQUENCE [LARGE SCALE GENOMIC DNA]</scope>
    <source>
        <strain evidence="3 4">TM138-S3</strain>
    </source>
</reference>
<dbReference type="InterPro" id="IPR012337">
    <property type="entry name" value="RNaseH-like_sf"/>
</dbReference>
<feature type="region of interest" description="Disordered" evidence="1">
    <location>
        <begin position="9"/>
        <end position="46"/>
    </location>
</feature>
<dbReference type="AlphaFoldDB" id="A0AB34L8D8"/>
<evidence type="ECO:0000313" key="4">
    <source>
        <dbReference type="Proteomes" id="UP000803884"/>
    </source>
</evidence>
<dbReference type="Pfam" id="PF21762">
    <property type="entry name" value="DEDDh_C"/>
    <property type="match status" value="1"/>
</dbReference>
<dbReference type="GeneID" id="96001874"/>
<dbReference type="SUPFAM" id="SSF53098">
    <property type="entry name" value="Ribonuclease H-like"/>
    <property type="match status" value="1"/>
</dbReference>
<gene>
    <name evidence="3" type="ORF">WHR41_00430</name>
</gene>
<dbReference type="PANTHER" id="PTHR28083:SF1">
    <property type="entry name" value="GOOD FOR FULL DBP5 ACTIVITY PROTEIN 2"/>
    <property type="match status" value="1"/>
</dbReference>
<feature type="compositionally biased region" description="Basic and acidic residues" evidence="1">
    <location>
        <begin position="562"/>
        <end position="571"/>
    </location>
</feature>
<dbReference type="EMBL" id="JAAQHG020000001">
    <property type="protein sequence ID" value="KAL1591081.1"/>
    <property type="molecule type" value="Genomic_DNA"/>
</dbReference>
<feature type="region of interest" description="Disordered" evidence="1">
    <location>
        <begin position="266"/>
        <end position="288"/>
    </location>
</feature>
<comment type="caution">
    <text evidence="3">The sequence shown here is derived from an EMBL/GenBank/DDBJ whole genome shotgun (WGS) entry which is preliminary data.</text>
</comment>
<feature type="compositionally biased region" description="Polar residues" evidence="1">
    <location>
        <begin position="79"/>
        <end position="101"/>
    </location>
</feature>
<dbReference type="PANTHER" id="PTHR28083">
    <property type="entry name" value="GOOD FOR FULL DBP5 ACTIVITY PROTEIN 2"/>
    <property type="match status" value="1"/>
</dbReference>
<dbReference type="InterPro" id="IPR048519">
    <property type="entry name" value="Gfd2/YDR514C-like_C"/>
</dbReference>
<evidence type="ECO:0000259" key="2">
    <source>
        <dbReference type="Pfam" id="PF21762"/>
    </source>
</evidence>
<sequence length="613" mass="68124">MAANRFEIFTRLMGGEQNLPPRLPTPPPKADAGAHGDEIAPEVQDDSDDAHQIVDAFGNLQTIDDFIASEPSLAHSAPSYANQQARNVSQHASGEGSTSDDFTLDPRKGQESNLGMSFCPFLAITKFPYKFVDPKFKQPLATAFFDEGKIYNRPWDIYYTWNEQTAKPITFVTVSQAQDLIDEVNADFESLNWQFDSRHEDEGLLITFDDPNPAYRPYFLGTTVNRSQYDFFLRGVEPYELQPQMAPPEDRSLKAFKEKMALATEAAKNKSKKKNKEKHERNVLQRQSMGRQLAQAQRFLGLRAVEHPEGLTDINSLATASLNVEEPACHPCDSDVVIISVDVESYERAHNIITEVGVSTLDTRDLQDTAPGKSGQNWHQFVRARHFRVIEHKGYVNGKFVAGCPEHFEFGNSEWVALKSMPSVLTQCFHEPFSNPAGVSNIEDPQNKRNIVLLGHDIGQDVQYCHKLGFSVLGRGTMLATLDTKAMYQAYTRDPIPRGLGAIMNDFDFAAWHLHNAGNDAVYTIWAMLATCVRDAAERGTAEAAKKLEERMMTKIESATEAAKERAREELEGWDPADGEGGAAPSKPVMGPEPPQKASVSGHYTVGGAPLDI</sequence>
<feature type="region of interest" description="Disordered" evidence="1">
    <location>
        <begin position="77"/>
        <end position="109"/>
    </location>
</feature>
<proteinExistence type="predicted"/>
<protein>
    <recommendedName>
        <fullName evidence="2">Gfd2/YDR514C-like C-terminal domain-containing protein</fullName>
    </recommendedName>
</protein>